<protein>
    <recommendedName>
        <fullName evidence="4">F-box domain-containing protein</fullName>
    </recommendedName>
</protein>
<dbReference type="VEuPathDB" id="FungiDB:BD410DRAFT_832728"/>
<proteinExistence type="predicted"/>
<evidence type="ECO:0000313" key="1">
    <source>
        <dbReference type="EMBL" id="TDL15238.1"/>
    </source>
</evidence>
<evidence type="ECO:0000313" key="3">
    <source>
        <dbReference type="Proteomes" id="UP000294933"/>
    </source>
</evidence>
<sequence length="331" mass="37848">MQSTVTSKFWRQICSPVIFRKTIVRGTWATAEAAVETLLQSREICYLVWRFTFIINVKGDNRRGLSRLFRTNRGDRMTPRRTLPPNLAKLLARMTSLKLLKFSIPVDTAPLFEAAFSAASAPLRFESVRGLSTDTSCHFLVQYCPEIRAVAVDLAARWRHQTIPSETLVLSLIGCSIQFLSLWDCWSSNLTSVVEWFPAVVQSMPNIVTLQMFHIGHVALFFKEHLRILRGMKSLKRLEIIAKGGVNFGQDIDLQDGAAKTWVIETALAACRSMEKMLIQDRFRGQIIYGDYPKTGRLAVIEEECNLPRPPRHDEDVAGRNCCREEYWEYE</sequence>
<dbReference type="EMBL" id="ML170284">
    <property type="protein sequence ID" value="TDL15238.1"/>
    <property type="molecule type" value="Genomic_DNA"/>
</dbReference>
<name>A0A4Y7PNT5_9AGAM</name>
<organism evidence="2 3">
    <name type="scientific">Rickenella mellea</name>
    <dbReference type="NCBI Taxonomy" id="50990"/>
    <lineage>
        <taxon>Eukaryota</taxon>
        <taxon>Fungi</taxon>
        <taxon>Dikarya</taxon>
        <taxon>Basidiomycota</taxon>
        <taxon>Agaricomycotina</taxon>
        <taxon>Agaricomycetes</taxon>
        <taxon>Hymenochaetales</taxon>
        <taxon>Rickenellaceae</taxon>
        <taxon>Rickenella</taxon>
    </lineage>
</organism>
<evidence type="ECO:0008006" key="4">
    <source>
        <dbReference type="Google" id="ProtNLM"/>
    </source>
</evidence>
<dbReference type="OrthoDB" id="3636801at2759"/>
<evidence type="ECO:0000313" key="2">
    <source>
        <dbReference type="EMBL" id="TDL16502.1"/>
    </source>
</evidence>
<accession>A0A4Y7PNT5</accession>
<dbReference type="EMBL" id="ML170241">
    <property type="protein sequence ID" value="TDL16502.1"/>
    <property type="molecule type" value="Genomic_DNA"/>
</dbReference>
<gene>
    <name evidence="2" type="ORF">BD410DRAFT_832015</name>
    <name evidence="1" type="ORF">BD410DRAFT_832728</name>
</gene>
<dbReference type="VEuPathDB" id="FungiDB:BD410DRAFT_832015"/>
<dbReference type="AlphaFoldDB" id="A0A4Y7PNT5"/>
<dbReference type="Proteomes" id="UP000294933">
    <property type="component" value="Unassembled WGS sequence"/>
</dbReference>
<reference evidence="2 3" key="1">
    <citation type="submission" date="2018-06" db="EMBL/GenBank/DDBJ databases">
        <title>A transcriptomic atlas of mushroom development highlights an independent origin of complex multicellularity.</title>
        <authorList>
            <consortium name="DOE Joint Genome Institute"/>
            <person name="Krizsan K."/>
            <person name="Almasi E."/>
            <person name="Merenyi Z."/>
            <person name="Sahu N."/>
            <person name="Viragh M."/>
            <person name="Koszo T."/>
            <person name="Mondo S."/>
            <person name="Kiss B."/>
            <person name="Balint B."/>
            <person name="Kues U."/>
            <person name="Barry K."/>
            <person name="Hegedus J.C."/>
            <person name="Henrissat B."/>
            <person name="Johnson J."/>
            <person name="Lipzen A."/>
            <person name="Ohm R."/>
            <person name="Nagy I."/>
            <person name="Pangilinan J."/>
            <person name="Yan J."/>
            <person name="Xiong Y."/>
            <person name="Grigoriev I.V."/>
            <person name="Hibbett D.S."/>
            <person name="Nagy L.G."/>
        </authorList>
    </citation>
    <scope>NUCLEOTIDE SEQUENCE [LARGE SCALE GENOMIC DNA]</scope>
    <source>
        <strain evidence="2 3">SZMC22713</strain>
    </source>
</reference>
<keyword evidence="3" id="KW-1185">Reference proteome</keyword>